<evidence type="ECO:0000256" key="1">
    <source>
        <dbReference type="SAM" id="SignalP"/>
    </source>
</evidence>
<feature type="domain" description="CHRD" evidence="2">
    <location>
        <begin position="41"/>
        <end position="160"/>
    </location>
</feature>
<dbReference type="PROSITE" id="PS51257">
    <property type="entry name" value="PROKAR_LIPOPROTEIN"/>
    <property type="match status" value="1"/>
</dbReference>
<dbReference type="RefSeq" id="WP_087507537.1">
    <property type="nucleotide sequence ID" value="NZ_BMDX01000029.1"/>
</dbReference>
<proteinExistence type="predicted"/>
<organism evidence="3 4">
    <name type="scientific">Neiella marina</name>
    <dbReference type="NCBI Taxonomy" id="508461"/>
    <lineage>
        <taxon>Bacteria</taxon>
        <taxon>Pseudomonadati</taxon>
        <taxon>Pseudomonadota</taxon>
        <taxon>Gammaproteobacteria</taxon>
        <taxon>Alteromonadales</taxon>
        <taxon>Echinimonadaceae</taxon>
        <taxon>Neiella</taxon>
    </lineage>
</organism>
<accession>A0A8J2UAS5</accession>
<dbReference type="InterPro" id="IPR010895">
    <property type="entry name" value="CHRD"/>
</dbReference>
<protein>
    <recommendedName>
        <fullName evidence="2">CHRD domain-containing protein</fullName>
    </recommendedName>
</protein>
<dbReference type="EMBL" id="BMDX01000029">
    <property type="protein sequence ID" value="GGA89773.1"/>
    <property type="molecule type" value="Genomic_DNA"/>
</dbReference>
<dbReference type="InterPro" id="IPR052278">
    <property type="entry name" value="Chordin-like_regulators"/>
</dbReference>
<dbReference type="Pfam" id="PF07452">
    <property type="entry name" value="CHRD"/>
    <property type="match status" value="4"/>
</dbReference>
<reference evidence="4" key="1">
    <citation type="journal article" date="2019" name="Int. J. Syst. Evol. Microbiol.">
        <title>The Global Catalogue of Microorganisms (GCM) 10K type strain sequencing project: providing services to taxonomists for standard genome sequencing and annotation.</title>
        <authorList>
            <consortium name="The Broad Institute Genomics Platform"/>
            <consortium name="The Broad Institute Genome Sequencing Center for Infectious Disease"/>
            <person name="Wu L."/>
            <person name="Ma J."/>
        </authorList>
    </citation>
    <scope>NUCLEOTIDE SEQUENCE [LARGE SCALE GENOMIC DNA]</scope>
    <source>
        <strain evidence="4">CGMCC 1.10130</strain>
    </source>
</reference>
<dbReference type="PANTHER" id="PTHR46526">
    <property type="entry name" value="CHORDIN"/>
    <property type="match status" value="1"/>
</dbReference>
<dbReference type="PROSITE" id="PS50933">
    <property type="entry name" value="CHRD"/>
    <property type="match status" value="2"/>
</dbReference>
<dbReference type="GO" id="GO:0005615">
    <property type="term" value="C:extracellular space"/>
    <property type="evidence" value="ECO:0007669"/>
    <property type="project" value="TreeGrafter"/>
</dbReference>
<dbReference type="PANTHER" id="PTHR46526:SF1">
    <property type="entry name" value="CHORDIN"/>
    <property type="match status" value="1"/>
</dbReference>
<evidence type="ECO:0000259" key="2">
    <source>
        <dbReference type="PROSITE" id="PS50933"/>
    </source>
</evidence>
<keyword evidence="1" id="KW-0732">Signal</keyword>
<gene>
    <name evidence="3" type="ORF">GCM10011369_34940</name>
</gene>
<dbReference type="GO" id="GO:0036122">
    <property type="term" value="F:BMP binding"/>
    <property type="evidence" value="ECO:0007669"/>
    <property type="project" value="TreeGrafter"/>
</dbReference>
<feature type="domain" description="CHRD" evidence="2">
    <location>
        <begin position="401"/>
        <end position="519"/>
    </location>
</feature>
<dbReference type="Proteomes" id="UP000619743">
    <property type="component" value="Unassembled WGS sequence"/>
</dbReference>
<dbReference type="OrthoDB" id="9783299at2"/>
<evidence type="ECO:0000313" key="4">
    <source>
        <dbReference type="Proteomes" id="UP000619743"/>
    </source>
</evidence>
<comment type="caution">
    <text evidence="3">The sequence shown here is derived from an EMBL/GenBank/DDBJ whole genome shotgun (WGS) entry which is preliminary data.</text>
</comment>
<keyword evidence="4" id="KW-1185">Reference proteome</keyword>
<dbReference type="AlphaFoldDB" id="A0A8J2UAS5"/>
<evidence type="ECO:0000313" key="3">
    <source>
        <dbReference type="EMBL" id="GGA89773.1"/>
    </source>
</evidence>
<name>A0A8J2UAS5_9GAMM</name>
<dbReference type="SMART" id="SM00754">
    <property type="entry name" value="CHRD"/>
    <property type="match status" value="4"/>
</dbReference>
<sequence>MKYFLATFVTTSVLLLAACGGGGGGGSSNATNVEPPSEFTPSLTLSVELNGAQSVPVVDTQDTASATIEVDESLYQFRATLDISDIDNVQAAHIHQGRIGVNGDVAFAFETVDDDTMAIEITDLSAELIDDMLDGDWYINVHTATYASGEVRGQIVNPTTAVVTFMLSGSQSVPTVMTDAVGYGYATLDSNGYEVDLKVHTMAVEDATMAHIHEGYVGENGGVVVALEQHPDDANVWQTPAGAMLDEATAMRLVSGGHYVNVHTPANPSGELRGQILTDNFALITFDLSGQQEVPAVATTAMGYGYATLNLSDYAVDLKVLTTGLDNASMAHIHEGYIGENGGVVVALEQHPDNTNVWQTPAGAMLDEATAMRLADGGHYVNVHSPDNPSGELRGQIVGNQINLYTFPLTGEQVLGSVTTSAMGYGYATLDNVTGLLRLRIMTMGLMDASAAHIHEGERGVSGGVVVGLEQSAADTAVWAIPENTLLDSATAMQLKSGGHYVNVHTPAYPGGELRGQIE</sequence>
<feature type="signal peptide" evidence="1">
    <location>
        <begin position="1"/>
        <end position="17"/>
    </location>
</feature>
<feature type="chain" id="PRO_5035179647" description="CHRD domain-containing protein" evidence="1">
    <location>
        <begin position="18"/>
        <end position="519"/>
    </location>
</feature>